<feature type="binding site" evidence="12">
    <location>
        <position position="216"/>
    </location>
    <ligand>
        <name>Mg(2+)</name>
        <dbReference type="ChEBI" id="CHEBI:18420"/>
        <label>1</label>
        <note>catalytic</note>
    </ligand>
</feature>
<feature type="binding site" evidence="12">
    <location>
        <position position="75"/>
    </location>
    <ligand>
        <name>Mg(2+)</name>
        <dbReference type="ChEBI" id="CHEBI:18420"/>
        <label>1</label>
        <note>catalytic</note>
    </ligand>
</feature>
<evidence type="ECO:0000256" key="6">
    <source>
        <dbReference type="ARBA" id="ARBA00022723"/>
    </source>
</evidence>
<dbReference type="EC" id="3.1.3.15" evidence="4 11"/>
<dbReference type="Gene3D" id="3.40.190.80">
    <property type="match status" value="1"/>
</dbReference>
<keyword evidence="5" id="KW-0028">Amino-acid biosynthesis</keyword>
<keyword evidence="14" id="KW-1185">Reference proteome</keyword>
<dbReference type="PRINTS" id="PR00377">
    <property type="entry name" value="IMPHPHTASES"/>
</dbReference>
<name>A0A6M4IWX8_9BACT</name>
<evidence type="ECO:0000313" key="14">
    <source>
        <dbReference type="Proteomes" id="UP000500938"/>
    </source>
</evidence>
<organism evidence="13 14">
    <name type="scientific">Gemmatimonas groenlandica</name>
    <dbReference type="NCBI Taxonomy" id="2732249"/>
    <lineage>
        <taxon>Bacteria</taxon>
        <taxon>Pseudomonadati</taxon>
        <taxon>Gemmatimonadota</taxon>
        <taxon>Gemmatimonadia</taxon>
        <taxon>Gemmatimonadales</taxon>
        <taxon>Gemmatimonadaceae</taxon>
        <taxon>Gemmatimonas</taxon>
    </lineage>
</organism>
<comment type="pathway">
    <text evidence="2">Amino-acid biosynthesis; L-histidine biosynthesis; L-histidine from 5-phospho-alpha-D-ribose 1-diphosphate: step 8/9.</text>
</comment>
<dbReference type="Proteomes" id="UP000500938">
    <property type="component" value="Chromosome"/>
</dbReference>
<dbReference type="PANTHER" id="PTHR43200">
    <property type="entry name" value="PHOSPHATASE"/>
    <property type="match status" value="1"/>
</dbReference>
<evidence type="ECO:0000256" key="9">
    <source>
        <dbReference type="ARBA" id="ARBA00023102"/>
    </source>
</evidence>
<evidence type="ECO:0000256" key="12">
    <source>
        <dbReference type="PIRSR" id="PIRSR600760-2"/>
    </source>
</evidence>
<gene>
    <name evidence="13" type="primary">hisN</name>
    <name evidence="13" type="ORF">HKW67_14810</name>
</gene>
<evidence type="ECO:0000256" key="11">
    <source>
        <dbReference type="NCBIfam" id="TIGR02067"/>
    </source>
</evidence>
<dbReference type="AlphaFoldDB" id="A0A6M4IWX8"/>
<dbReference type="PANTHER" id="PTHR43200:SF6">
    <property type="entry name" value="3'(2'),5'-BISPHOSPHATE NUCLEOTIDASE"/>
    <property type="match status" value="1"/>
</dbReference>
<protein>
    <recommendedName>
        <fullName evidence="4 11">Histidinol-phosphatase</fullName>
        <ecNumber evidence="4 11">3.1.3.15</ecNumber>
    </recommendedName>
</protein>
<dbReference type="RefSeq" id="WP_171226124.1">
    <property type="nucleotide sequence ID" value="NZ_CP053085.1"/>
</dbReference>
<dbReference type="NCBIfam" id="TIGR02067">
    <property type="entry name" value="his_9_HisN"/>
    <property type="match status" value="1"/>
</dbReference>
<accession>A0A6M4IWX8</accession>
<comment type="cofactor">
    <cofactor evidence="1 12">
        <name>Mg(2+)</name>
        <dbReference type="ChEBI" id="CHEBI:18420"/>
    </cofactor>
</comment>
<dbReference type="InterPro" id="IPR051090">
    <property type="entry name" value="Inositol_monoP_superfamily"/>
</dbReference>
<keyword evidence="9" id="KW-0368">Histidine biosynthesis</keyword>
<dbReference type="InterPro" id="IPR020583">
    <property type="entry name" value="Inositol_monoP_metal-BS"/>
</dbReference>
<dbReference type="SUPFAM" id="SSF56655">
    <property type="entry name" value="Carbohydrate phosphatase"/>
    <property type="match status" value="1"/>
</dbReference>
<evidence type="ECO:0000256" key="8">
    <source>
        <dbReference type="ARBA" id="ARBA00022842"/>
    </source>
</evidence>
<dbReference type="EMBL" id="CP053085">
    <property type="protein sequence ID" value="QJR36691.1"/>
    <property type="molecule type" value="Genomic_DNA"/>
</dbReference>
<comment type="catalytic activity">
    <reaction evidence="10">
        <text>L-histidinol phosphate + H2O = L-histidinol + phosphate</text>
        <dbReference type="Rhea" id="RHEA:14465"/>
        <dbReference type="ChEBI" id="CHEBI:15377"/>
        <dbReference type="ChEBI" id="CHEBI:43474"/>
        <dbReference type="ChEBI" id="CHEBI:57699"/>
        <dbReference type="ChEBI" id="CHEBI:57980"/>
        <dbReference type="EC" id="3.1.3.15"/>
    </reaction>
</comment>
<dbReference type="KEGG" id="ggr:HKW67_14810"/>
<feature type="binding site" evidence="12">
    <location>
        <position position="94"/>
    </location>
    <ligand>
        <name>Mg(2+)</name>
        <dbReference type="ChEBI" id="CHEBI:18420"/>
        <label>1</label>
        <note>catalytic</note>
    </ligand>
</feature>
<evidence type="ECO:0000256" key="3">
    <source>
        <dbReference type="ARBA" id="ARBA00009759"/>
    </source>
</evidence>
<feature type="binding site" evidence="12">
    <location>
        <position position="91"/>
    </location>
    <ligand>
        <name>Mg(2+)</name>
        <dbReference type="ChEBI" id="CHEBI:18420"/>
        <label>1</label>
        <note>catalytic</note>
    </ligand>
</feature>
<sequence length="272" mass="29427">MTRITTHAESPAVLLQAAAEVAEYAAAIAMQWYRTDVNVEIKGDGSPVTIADREAERAARAWLAQRFPHDGVFGEELDDERGDAPRRWILDPIDGTKAFVRGVPLWGTLVACCEGDTVIAGAACYPAVQETVAAALGEGCWWNGTRASVSRVESLHRATTLITDDRFLERPHRRAKWHALSSEAAVARTWGDCYGYLLVATGRAEAMIDDIVNPWDAAAMYPLITEAGGRFTDWRGRDTAFGGDVIATNAALGDTIRPFLVEPLDPAAGASV</sequence>
<dbReference type="PROSITE" id="PS00629">
    <property type="entry name" value="IMP_1"/>
    <property type="match status" value="1"/>
</dbReference>
<evidence type="ECO:0000256" key="1">
    <source>
        <dbReference type="ARBA" id="ARBA00001946"/>
    </source>
</evidence>
<dbReference type="GO" id="GO:0046872">
    <property type="term" value="F:metal ion binding"/>
    <property type="evidence" value="ECO:0007669"/>
    <property type="project" value="UniProtKB-KW"/>
</dbReference>
<dbReference type="Gene3D" id="3.30.540.10">
    <property type="entry name" value="Fructose-1,6-Bisphosphatase, subunit A, domain 1"/>
    <property type="match status" value="1"/>
</dbReference>
<keyword evidence="7 13" id="KW-0378">Hydrolase</keyword>
<keyword evidence="6 12" id="KW-0479">Metal-binding</keyword>
<feature type="binding site" evidence="12">
    <location>
        <position position="93"/>
    </location>
    <ligand>
        <name>Mg(2+)</name>
        <dbReference type="ChEBI" id="CHEBI:18420"/>
        <label>2</label>
    </ligand>
</feature>
<proteinExistence type="inferred from homology"/>
<evidence type="ECO:0000256" key="4">
    <source>
        <dbReference type="ARBA" id="ARBA00013085"/>
    </source>
</evidence>
<evidence type="ECO:0000256" key="5">
    <source>
        <dbReference type="ARBA" id="ARBA00022605"/>
    </source>
</evidence>
<evidence type="ECO:0000256" key="2">
    <source>
        <dbReference type="ARBA" id="ARBA00004970"/>
    </source>
</evidence>
<dbReference type="InterPro" id="IPR000760">
    <property type="entry name" value="Inositol_monophosphatase-like"/>
</dbReference>
<evidence type="ECO:0000256" key="10">
    <source>
        <dbReference type="ARBA" id="ARBA00049158"/>
    </source>
</evidence>
<dbReference type="GO" id="GO:0004401">
    <property type="term" value="F:histidinol-phosphatase activity"/>
    <property type="evidence" value="ECO:0007669"/>
    <property type="project" value="UniProtKB-UniRule"/>
</dbReference>
<dbReference type="InterPro" id="IPR011809">
    <property type="entry name" value="His_9_proposed"/>
</dbReference>
<dbReference type="UniPathway" id="UPA00031">
    <property type="reaction ID" value="UER00013"/>
</dbReference>
<dbReference type="GO" id="GO:0000105">
    <property type="term" value="P:L-histidine biosynthetic process"/>
    <property type="evidence" value="ECO:0007669"/>
    <property type="project" value="UniProtKB-UniRule"/>
</dbReference>
<reference evidence="13 14" key="1">
    <citation type="submission" date="2020-05" db="EMBL/GenBank/DDBJ databases">
        <title>Complete genome sequence of Gemmatimonas greenlandica TET16.</title>
        <authorList>
            <person name="Zeng Y."/>
        </authorList>
    </citation>
    <scope>NUCLEOTIDE SEQUENCE [LARGE SCALE GENOMIC DNA]</scope>
    <source>
        <strain evidence="13 14">TET16</strain>
    </source>
</reference>
<dbReference type="Pfam" id="PF00459">
    <property type="entry name" value="Inositol_P"/>
    <property type="match status" value="1"/>
</dbReference>
<evidence type="ECO:0000313" key="13">
    <source>
        <dbReference type="EMBL" id="QJR36691.1"/>
    </source>
</evidence>
<keyword evidence="8 12" id="KW-0460">Magnesium</keyword>
<comment type="similarity">
    <text evidence="3">Belongs to the inositol monophosphatase superfamily.</text>
</comment>
<evidence type="ECO:0000256" key="7">
    <source>
        <dbReference type="ARBA" id="ARBA00022801"/>
    </source>
</evidence>